<organism evidence="2 3">
    <name type="scientific">Olleya marilimosa</name>
    <dbReference type="NCBI Taxonomy" id="272164"/>
    <lineage>
        <taxon>Bacteria</taxon>
        <taxon>Pseudomonadati</taxon>
        <taxon>Bacteroidota</taxon>
        <taxon>Flavobacteriia</taxon>
        <taxon>Flavobacteriales</taxon>
        <taxon>Flavobacteriaceae</taxon>
    </lineage>
</organism>
<dbReference type="RefSeq" id="WP_191100378.1">
    <property type="nucleotide sequence ID" value="NZ_JACXXF010000007.1"/>
</dbReference>
<evidence type="ECO:0000256" key="1">
    <source>
        <dbReference type="SAM" id="Phobius"/>
    </source>
</evidence>
<dbReference type="Proteomes" id="UP000627521">
    <property type="component" value="Unassembled WGS sequence"/>
</dbReference>
<protein>
    <submittedName>
        <fullName evidence="2">Uncharacterized protein</fullName>
    </submittedName>
</protein>
<evidence type="ECO:0000313" key="2">
    <source>
        <dbReference type="EMBL" id="MBD3864321.1"/>
    </source>
</evidence>
<comment type="caution">
    <text evidence="2">The sequence shown here is derived from an EMBL/GenBank/DDBJ whole genome shotgun (WGS) entry which is preliminary data.</text>
</comment>
<feature type="transmembrane region" description="Helical" evidence="1">
    <location>
        <begin position="59"/>
        <end position="75"/>
    </location>
</feature>
<keyword evidence="1" id="KW-0812">Transmembrane</keyword>
<accession>A0ABR8LVW9</accession>
<evidence type="ECO:0000313" key="3">
    <source>
        <dbReference type="Proteomes" id="UP000627521"/>
    </source>
</evidence>
<feature type="transmembrane region" description="Helical" evidence="1">
    <location>
        <begin position="30"/>
        <end position="47"/>
    </location>
</feature>
<feature type="transmembrane region" description="Helical" evidence="1">
    <location>
        <begin position="81"/>
        <end position="103"/>
    </location>
</feature>
<keyword evidence="3" id="KW-1185">Reference proteome</keyword>
<keyword evidence="1" id="KW-1133">Transmembrane helix</keyword>
<feature type="transmembrane region" description="Helical" evidence="1">
    <location>
        <begin position="7"/>
        <end position="24"/>
    </location>
</feature>
<sequence>MKTVFNINKFLVIATSILYLTLYLGLYAQILLGAVQLLSALGILFLWKQYNNKQQKHIILYWILTLCYGLGWLIVKDLNGLFLVVLLIIIMPMSLAYYFTWILNNLKNTQL</sequence>
<dbReference type="EMBL" id="JACXXH010000007">
    <property type="protein sequence ID" value="MBD3864321.1"/>
    <property type="molecule type" value="Genomic_DNA"/>
</dbReference>
<gene>
    <name evidence="2" type="ORF">IEG06_12755</name>
</gene>
<keyword evidence="1" id="KW-0472">Membrane</keyword>
<reference evidence="2 3" key="1">
    <citation type="submission" date="2020-09" db="EMBL/GenBank/DDBJ databases">
        <title>Bacillus nautilus sp. nov., Chryseoglobus crepusculi sp. nov, and Psychrobacter noctis sp. nov., isolated from deep-sea sponges from the equatorial Atlantic.</title>
        <authorList>
            <person name="Stennett H.L."/>
            <person name="Williams S.E."/>
        </authorList>
    </citation>
    <scope>NUCLEOTIDE SEQUENCE [LARGE SCALE GENOMIC DNA]</scope>
    <source>
        <strain evidence="2 3">28M-24</strain>
    </source>
</reference>
<name>A0ABR8LVW9_9FLAO</name>
<proteinExistence type="predicted"/>